<comment type="caution">
    <text evidence="2">The sequence shown here is derived from an EMBL/GenBank/DDBJ whole genome shotgun (WGS) entry which is preliminary data.</text>
</comment>
<dbReference type="InterPro" id="IPR041633">
    <property type="entry name" value="Polbeta"/>
</dbReference>
<dbReference type="EMBL" id="SVCA01000007">
    <property type="protein sequence ID" value="MBE6085557.1"/>
    <property type="molecule type" value="Genomic_DNA"/>
</dbReference>
<evidence type="ECO:0000313" key="2">
    <source>
        <dbReference type="EMBL" id="MBE6085557.1"/>
    </source>
</evidence>
<dbReference type="RefSeq" id="WP_303669664.1">
    <property type="nucleotide sequence ID" value="NZ_SVCA01000007.1"/>
</dbReference>
<accession>A0A927ZPF2</accession>
<gene>
    <name evidence="2" type="ORF">E7203_08940</name>
</gene>
<dbReference type="Pfam" id="PF18765">
    <property type="entry name" value="Polbeta"/>
    <property type="match status" value="1"/>
</dbReference>
<name>A0A927ZPF2_SELRU</name>
<proteinExistence type="predicted"/>
<dbReference type="AlphaFoldDB" id="A0A927ZPF2"/>
<dbReference type="Proteomes" id="UP000772151">
    <property type="component" value="Unassembled WGS sequence"/>
</dbReference>
<sequence>MNLPEHVHKGIIELAQKYGIEKVILFGSRARGDNWERSDVDLAISGGNRTMFSLDVDEIENVPTLLMFDVVDLDRECNKDLLAAIRRDGVVLYEV</sequence>
<dbReference type="InterPro" id="IPR043519">
    <property type="entry name" value="NT_sf"/>
</dbReference>
<dbReference type="SUPFAM" id="SSF81301">
    <property type="entry name" value="Nucleotidyltransferase"/>
    <property type="match status" value="1"/>
</dbReference>
<dbReference type="CDD" id="cd05403">
    <property type="entry name" value="NT_KNTase_like"/>
    <property type="match status" value="1"/>
</dbReference>
<protein>
    <submittedName>
        <fullName evidence="2">Nucleotidyltransferase domain-containing protein</fullName>
    </submittedName>
</protein>
<dbReference type="Gene3D" id="3.30.460.10">
    <property type="entry name" value="Beta Polymerase, domain 2"/>
    <property type="match status" value="1"/>
</dbReference>
<evidence type="ECO:0000259" key="1">
    <source>
        <dbReference type="Pfam" id="PF18765"/>
    </source>
</evidence>
<organism evidence="2 3">
    <name type="scientific">Selenomonas ruminantium</name>
    <dbReference type="NCBI Taxonomy" id="971"/>
    <lineage>
        <taxon>Bacteria</taxon>
        <taxon>Bacillati</taxon>
        <taxon>Bacillota</taxon>
        <taxon>Negativicutes</taxon>
        <taxon>Selenomonadales</taxon>
        <taxon>Selenomonadaceae</taxon>
        <taxon>Selenomonas</taxon>
    </lineage>
</organism>
<feature type="domain" description="Polymerase beta nucleotidyltransferase" evidence="1">
    <location>
        <begin position="11"/>
        <end position="94"/>
    </location>
</feature>
<evidence type="ECO:0000313" key="3">
    <source>
        <dbReference type="Proteomes" id="UP000772151"/>
    </source>
</evidence>
<reference evidence="2" key="1">
    <citation type="submission" date="2019-04" db="EMBL/GenBank/DDBJ databases">
        <title>Evolution of Biomass-Degrading Anaerobic Consortia Revealed by Metagenomics.</title>
        <authorList>
            <person name="Peng X."/>
        </authorList>
    </citation>
    <scope>NUCLEOTIDE SEQUENCE</scope>
    <source>
        <strain evidence="2">SIG242</strain>
    </source>
</reference>